<dbReference type="CDD" id="cd00570">
    <property type="entry name" value="GST_N_family"/>
    <property type="match status" value="1"/>
</dbReference>
<feature type="domain" description="GST N-terminal" evidence="1">
    <location>
        <begin position="1"/>
        <end position="83"/>
    </location>
</feature>
<dbReference type="SFLD" id="SFLDS00019">
    <property type="entry name" value="Glutathione_Transferase_(cytos"/>
    <property type="match status" value="1"/>
</dbReference>
<dbReference type="InterPro" id="IPR040079">
    <property type="entry name" value="Glutathione_S-Trfase"/>
</dbReference>
<evidence type="ECO:0000259" key="1">
    <source>
        <dbReference type="PROSITE" id="PS50404"/>
    </source>
</evidence>
<dbReference type="SUPFAM" id="SSF47616">
    <property type="entry name" value="GST C-terminal domain-like"/>
    <property type="match status" value="1"/>
</dbReference>
<dbReference type="PANTHER" id="PTHR44051">
    <property type="entry name" value="GLUTATHIONE S-TRANSFERASE-RELATED"/>
    <property type="match status" value="1"/>
</dbReference>
<dbReference type="Proteomes" id="UP000291822">
    <property type="component" value="Unassembled WGS sequence"/>
</dbReference>
<sequence length="220" mass="25072">MSLTLYMHPLASFCQKALMALYENDTPFRPHLVDLGDEAARDAFYKLWPIGRFPLLHDAARDCLVPESSIIIEYLAQHYPGPVRLIPADADQAREVRLRDRFFDLYVHEMMQKVITDRLRPAGEHDHFGVAQAREKLRVACNLLEQDMKTRTWAVGESPSMADCAAAPALFYANLVMPLDDAHPHTAAYLRRLMQRPSFARVLAEAQPYLHLVPREPAHG</sequence>
<keyword evidence="4" id="KW-1185">Reference proteome</keyword>
<protein>
    <submittedName>
        <fullName evidence="3">Glutathione S-transferase family protein</fullName>
    </submittedName>
</protein>
<dbReference type="CDD" id="cd00299">
    <property type="entry name" value="GST_C_family"/>
    <property type="match status" value="1"/>
</dbReference>
<dbReference type="GO" id="GO:0016740">
    <property type="term" value="F:transferase activity"/>
    <property type="evidence" value="ECO:0007669"/>
    <property type="project" value="UniProtKB-KW"/>
</dbReference>
<dbReference type="PROSITE" id="PS50405">
    <property type="entry name" value="GST_CTER"/>
    <property type="match status" value="1"/>
</dbReference>
<organism evidence="3 4">
    <name type="scientific">Dyella soli</name>
    <dbReference type="NCBI Taxonomy" id="522319"/>
    <lineage>
        <taxon>Bacteria</taxon>
        <taxon>Pseudomonadati</taxon>
        <taxon>Pseudomonadota</taxon>
        <taxon>Gammaproteobacteria</taxon>
        <taxon>Lysobacterales</taxon>
        <taxon>Rhodanobacteraceae</taxon>
        <taxon>Dyella</taxon>
    </lineage>
</organism>
<dbReference type="InterPro" id="IPR004045">
    <property type="entry name" value="Glutathione_S-Trfase_N"/>
</dbReference>
<comment type="caution">
    <text evidence="3">The sequence shown here is derived from an EMBL/GenBank/DDBJ whole genome shotgun (WGS) entry which is preliminary data.</text>
</comment>
<dbReference type="InterPro" id="IPR036282">
    <property type="entry name" value="Glutathione-S-Trfase_C_sf"/>
</dbReference>
<evidence type="ECO:0000313" key="4">
    <source>
        <dbReference type="Proteomes" id="UP000291822"/>
    </source>
</evidence>
<dbReference type="RefSeq" id="WP_131413230.1">
    <property type="nucleotide sequence ID" value="NZ_SJTG01000006.1"/>
</dbReference>
<dbReference type="Gene3D" id="1.20.1050.10">
    <property type="match status" value="1"/>
</dbReference>
<dbReference type="Pfam" id="PF13410">
    <property type="entry name" value="GST_C_2"/>
    <property type="match status" value="1"/>
</dbReference>
<dbReference type="AlphaFoldDB" id="A0A4V2NKX1"/>
<dbReference type="EMBL" id="SJTG01000006">
    <property type="protein sequence ID" value="TCI06472.1"/>
    <property type="molecule type" value="Genomic_DNA"/>
</dbReference>
<dbReference type="Gene3D" id="3.40.30.10">
    <property type="entry name" value="Glutaredoxin"/>
    <property type="match status" value="1"/>
</dbReference>
<dbReference type="Pfam" id="PF13417">
    <property type="entry name" value="GST_N_3"/>
    <property type="match status" value="1"/>
</dbReference>
<evidence type="ECO:0000313" key="3">
    <source>
        <dbReference type="EMBL" id="TCI06472.1"/>
    </source>
</evidence>
<keyword evidence="3" id="KW-0808">Transferase</keyword>
<reference evidence="3 4" key="1">
    <citation type="submission" date="2019-02" db="EMBL/GenBank/DDBJ databases">
        <title>Dyella amyloliquefaciens sp. nov., isolated from forest soil.</title>
        <authorList>
            <person name="Gao Z.-H."/>
            <person name="Qiu L.-H."/>
        </authorList>
    </citation>
    <scope>NUCLEOTIDE SEQUENCE [LARGE SCALE GENOMIC DNA]</scope>
    <source>
        <strain evidence="3 4">KACC 12747</strain>
    </source>
</reference>
<dbReference type="PANTHER" id="PTHR44051:SF8">
    <property type="entry name" value="GLUTATHIONE S-TRANSFERASE GSTA"/>
    <property type="match status" value="1"/>
</dbReference>
<gene>
    <name evidence="3" type="ORF">EZM97_33875</name>
</gene>
<proteinExistence type="predicted"/>
<dbReference type="InterPro" id="IPR036249">
    <property type="entry name" value="Thioredoxin-like_sf"/>
</dbReference>
<evidence type="ECO:0000259" key="2">
    <source>
        <dbReference type="PROSITE" id="PS50405"/>
    </source>
</evidence>
<dbReference type="InterPro" id="IPR010987">
    <property type="entry name" value="Glutathione-S-Trfase_C-like"/>
</dbReference>
<dbReference type="PROSITE" id="PS50404">
    <property type="entry name" value="GST_NTER"/>
    <property type="match status" value="1"/>
</dbReference>
<name>A0A4V2NKX1_9GAMM</name>
<dbReference type="SUPFAM" id="SSF52833">
    <property type="entry name" value="Thioredoxin-like"/>
    <property type="match status" value="1"/>
</dbReference>
<accession>A0A4V2NKX1</accession>
<dbReference type="SFLD" id="SFLDG00358">
    <property type="entry name" value="Main_(cytGST)"/>
    <property type="match status" value="1"/>
</dbReference>
<feature type="domain" description="GST C-terminal" evidence="2">
    <location>
        <begin position="93"/>
        <end position="212"/>
    </location>
</feature>